<name>A0ABY6AUG8_9BURK</name>
<dbReference type="RefSeq" id="WP_261756223.1">
    <property type="nucleotide sequence ID" value="NZ_CP104562.2"/>
</dbReference>
<organism evidence="1 2">
    <name type="scientific">Roseateles amylovorans</name>
    <dbReference type="NCBI Taxonomy" id="2978473"/>
    <lineage>
        <taxon>Bacteria</taxon>
        <taxon>Pseudomonadati</taxon>
        <taxon>Pseudomonadota</taxon>
        <taxon>Betaproteobacteria</taxon>
        <taxon>Burkholderiales</taxon>
        <taxon>Sphaerotilaceae</taxon>
        <taxon>Roseateles</taxon>
    </lineage>
</organism>
<evidence type="ECO:0000313" key="1">
    <source>
        <dbReference type="EMBL" id="UXH76492.1"/>
    </source>
</evidence>
<dbReference type="Gene3D" id="3.40.50.300">
    <property type="entry name" value="P-loop containing nucleotide triphosphate hydrolases"/>
    <property type="match status" value="1"/>
</dbReference>
<gene>
    <name evidence="1" type="ORF">N4261_15715</name>
</gene>
<dbReference type="SUPFAM" id="SSF52540">
    <property type="entry name" value="P-loop containing nucleoside triphosphate hydrolases"/>
    <property type="match status" value="1"/>
</dbReference>
<protein>
    <submittedName>
        <fullName evidence="1">Sulfotransferase</fullName>
    </submittedName>
</protein>
<dbReference type="EMBL" id="CP104562">
    <property type="protein sequence ID" value="UXH76492.1"/>
    <property type="molecule type" value="Genomic_DNA"/>
</dbReference>
<dbReference type="InterPro" id="IPR027417">
    <property type="entry name" value="P-loop_NTPase"/>
</dbReference>
<evidence type="ECO:0000313" key="2">
    <source>
        <dbReference type="Proteomes" id="UP001064933"/>
    </source>
</evidence>
<proteinExistence type="predicted"/>
<keyword evidence="2" id="KW-1185">Reference proteome</keyword>
<sequence>MDSFLLAIKSRRDVPSSELDLLVRRVVVILSSSRCGSSLFKEALSQHPRIASLDGELDPLLALSGNGFNQNSDSDCLEWVANTAELTSSIMDELSFVSTELLDHESLLRKWKNRLLLQFPTHFLRADAAQGLEQSLEVALSQIDRHDCRSEAELQALILATVFHDEPWRIGYYDGSARPAAGLYFDEPVKIEEPPFVVPTLRRRRFGLADLGNSVLLFKSPSDAYRIGTYEQLFPNAKVTYIHLTRGFAQSVNGLMDGWLYPLGFFSHDLSKIGCQLAIRGYSDVVPFGGKWWKFDLPRNWRHYTRGRLENVCLNQWYSAQDAILQSGVCSLRVSFEQFMADPAAVLGSITDHLGLPAMTLPGELPVKMATEAPRARRWQKRSDLILQLAQRAEVREMMSRLGYTMEPDTWV</sequence>
<accession>A0ABY6AUG8</accession>
<dbReference type="Proteomes" id="UP001064933">
    <property type="component" value="Chromosome"/>
</dbReference>
<reference evidence="1" key="1">
    <citation type="submission" date="2022-10" db="EMBL/GenBank/DDBJ databases">
        <title>Characterization and whole genome sequencing of a new Roseateles species, isolated from fresh water.</title>
        <authorList>
            <person name="Guliayeva D.Y."/>
            <person name="Akhremchuk A.E."/>
            <person name="Sikolenko M.A."/>
            <person name="Valentovich L.N."/>
            <person name="Sidarenka A.V."/>
        </authorList>
    </citation>
    <scope>NUCLEOTIDE SEQUENCE</scope>
    <source>
        <strain evidence="1">BIM B-1768</strain>
    </source>
</reference>